<dbReference type="InterPro" id="IPR014133">
    <property type="entry name" value="Cry_DASH"/>
</dbReference>
<dbReference type="EMBL" id="JAANIT010002672">
    <property type="protein sequence ID" value="KAG1535772.1"/>
    <property type="molecule type" value="Genomic_DNA"/>
</dbReference>
<feature type="binding site" evidence="5">
    <location>
        <begin position="433"/>
        <end position="435"/>
    </location>
    <ligand>
        <name>FAD</name>
        <dbReference type="ChEBI" id="CHEBI:57692"/>
    </ligand>
</feature>
<dbReference type="InterPro" id="IPR006050">
    <property type="entry name" value="DNA_photolyase_N"/>
</dbReference>
<protein>
    <recommendedName>
        <fullName evidence="7">Cryptochrome DASH</fullName>
    </recommendedName>
</protein>
<evidence type="ECO:0000256" key="7">
    <source>
        <dbReference type="RuleBase" id="RU367151"/>
    </source>
</evidence>
<dbReference type="GO" id="GO:0003684">
    <property type="term" value="F:damaged DNA binding"/>
    <property type="evidence" value="ECO:0007669"/>
    <property type="project" value="TreeGrafter"/>
</dbReference>
<evidence type="ECO:0000256" key="4">
    <source>
        <dbReference type="ARBA" id="ARBA00022991"/>
    </source>
</evidence>
<comment type="function">
    <text evidence="7">May have a photoreceptor function.</text>
</comment>
<keyword evidence="4 7" id="KW-0157">Chromophore</keyword>
<comment type="similarity">
    <text evidence="1 7">Belongs to the DNA photolyase class-1 family.</text>
</comment>
<feature type="binding site" evidence="5">
    <location>
        <position position="261"/>
    </location>
    <ligand>
        <name>FAD</name>
        <dbReference type="ChEBI" id="CHEBI:57692"/>
    </ligand>
</feature>
<dbReference type="InterPro" id="IPR036134">
    <property type="entry name" value="Crypto/Photolyase_FAD-like_sf"/>
</dbReference>
<feature type="binding site" evidence="5">
    <location>
        <begin position="274"/>
        <end position="278"/>
    </location>
    <ligand>
        <name>FAD</name>
        <dbReference type="ChEBI" id="CHEBI:57692"/>
    </ligand>
</feature>
<dbReference type="GO" id="GO:0003904">
    <property type="term" value="F:deoxyribodipyrimidine photo-lyase activity"/>
    <property type="evidence" value="ECO:0007669"/>
    <property type="project" value="TreeGrafter"/>
</dbReference>
<reference evidence="9" key="1">
    <citation type="journal article" date="2020" name="Microb. Genom.">
        <title>Genetic diversity of clinical and environmental Mucorales isolates obtained from an investigation of mucormycosis cases among solid organ transplant recipients.</title>
        <authorList>
            <person name="Nguyen M.H."/>
            <person name="Kaul D."/>
            <person name="Muto C."/>
            <person name="Cheng S.J."/>
            <person name="Richter R.A."/>
            <person name="Bruno V.M."/>
            <person name="Liu G."/>
            <person name="Beyhan S."/>
            <person name="Sundermann A.J."/>
            <person name="Mounaud S."/>
            <person name="Pasculle A.W."/>
            <person name="Nierman W.C."/>
            <person name="Driscoll E."/>
            <person name="Cumbie R."/>
            <person name="Clancy C.J."/>
            <person name="Dupont C.L."/>
        </authorList>
    </citation>
    <scope>NUCLEOTIDE SEQUENCE</scope>
    <source>
        <strain evidence="9">GL16</strain>
    </source>
</reference>
<evidence type="ECO:0000256" key="2">
    <source>
        <dbReference type="ARBA" id="ARBA00022630"/>
    </source>
</evidence>
<dbReference type="PROSITE" id="PS51645">
    <property type="entry name" value="PHR_CRY_ALPHA_BETA"/>
    <property type="match status" value="1"/>
</dbReference>
<dbReference type="PRINTS" id="PR00147">
    <property type="entry name" value="DNAPHOTLYASE"/>
</dbReference>
<keyword evidence="2 5" id="KW-0285">Flavoprotein</keyword>
<evidence type="ECO:0000313" key="10">
    <source>
        <dbReference type="Proteomes" id="UP000717996"/>
    </source>
</evidence>
<feature type="site" description="Electron transfer via tryptophanyl radical" evidence="6">
    <location>
        <position position="420"/>
    </location>
</feature>
<dbReference type="GO" id="GO:0000719">
    <property type="term" value="P:photoreactive repair"/>
    <property type="evidence" value="ECO:0007669"/>
    <property type="project" value="TreeGrafter"/>
</dbReference>
<dbReference type="AlphaFoldDB" id="A0A9P6XZN4"/>
<dbReference type="SUPFAM" id="SSF48173">
    <property type="entry name" value="Cryptochrome/photolyase FAD-binding domain"/>
    <property type="match status" value="1"/>
</dbReference>
<dbReference type="InterPro" id="IPR005101">
    <property type="entry name" value="Cryptochr/Photolyase_FAD-bd"/>
</dbReference>
<comment type="cofactor">
    <cofactor evidence="5 7">
        <name>FAD</name>
        <dbReference type="ChEBI" id="CHEBI:57692"/>
    </cofactor>
    <text evidence="5 7">Binds 1 FAD per subunit.</text>
</comment>
<organism evidence="9 10">
    <name type="scientific">Rhizopus oryzae</name>
    <name type="common">Mucormycosis agent</name>
    <name type="synonym">Rhizopus arrhizus var. delemar</name>
    <dbReference type="NCBI Taxonomy" id="64495"/>
    <lineage>
        <taxon>Eukaryota</taxon>
        <taxon>Fungi</taxon>
        <taxon>Fungi incertae sedis</taxon>
        <taxon>Mucoromycota</taxon>
        <taxon>Mucoromycotina</taxon>
        <taxon>Mucoromycetes</taxon>
        <taxon>Mucorales</taxon>
        <taxon>Mucorineae</taxon>
        <taxon>Rhizopodaceae</taxon>
        <taxon>Rhizopus</taxon>
    </lineage>
</organism>
<evidence type="ECO:0000256" key="3">
    <source>
        <dbReference type="ARBA" id="ARBA00022827"/>
    </source>
</evidence>
<evidence type="ECO:0000256" key="1">
    <source>
        <dbReference type="ARBA" id="ARBA00005862"/>
    </source>
</evidence>
<keyword evidence="3 5" id="KW-0274">FAD</keyword>
<evidence type="ECO:0000313" key="9">
    <source>
        <dbReference type="EMBL" id="KAG1535772.1"/>
    </source>
</evidence>
<dbReference type="PANTHER" id="PTHR11455">
    <property type="entry name" value="CRYPTOCHROME"/>
    <property type="match status" value="1"/>
</dbReference>
<feature type="domain" description="Photolyase/cryptochrome alpha/beta" evidence="8">
    <location>
        <begin position="4"/>
        <end position="157"/>
    </location>
</feature>
<dbReference type="Gene3D" id="3.40.50.620">
    <property type="entry name" value="HUPs"/>
    <property type="match status" value="1"/>
</dbReference>
<feature type="site" description="Electron transfer via tryptophanyl radical" evidence="6">
    <location>
        <position position="443"/>
    </location>
</feature>
<dbReference type="Pfam" id="PF00875">
    <property type="entry name" value="DNA_photolyase"/>
    <property type="match status" value="1"/>
</dbReference>
<dbReference type="InterPro" id="IPR002081">
    <property type="entry name" value="Cryptochrome/DNA_photolyase_1"/>
</dbReference>
<accession>A0A9P6XZN4</accession>
<gene>
    <name evidence="9" type="ORF">G6F51_011350</name>
</gene>
<evidence type="ECO:0000256" key="6">
    <source>
        <dbReference type="PIRSR" id="PIRSR602081-2"/>
    </source>
</evidence>
<dbReference type="SUPFAM" id="SSF52425">
    <property type="entry name" value="Cryptochrome/photolyase, N-terminal domain"/>
    <property type="match status" value="1"/>
</dbReference>
<evidence type="ECO:0000256" key="5">
    <source>
        <dbReference type="PIRSR" id="PIRSR602081-1"/>
    </source>
</evidence>
<dbReference type="Pfam" id="PF03441">
    <property type="entry name" value="FAD_binding_7"/>
    <property type="match status" value="1"/>
</dbReference>
<dbReference type="OrthoDB" id="435881at2759"/>
<proteinExistence type="inferred from homology"/>
<dbReference type="Proteomes" id="UP000717996">
    <property type="component" value="Unassembled WGS sequence"/>
</dbReference>
<dbReference type="InterPro" id="IPR036155">
    <property type="entry name" value="Crypto/Photolyase_N_sf"/>
</dbReference>
<dbReference type="PANTHER" id="PTHR11455:SF22">
    <property type="entry name" value="CRYPTOCHROME DASH"/>
    <property type="match status" value="1"/>
</dbReference>
<feature type="site" description="Electron transfer via tryptophanyl radical" evidence="6">
    <location>
        <position position="367"/>
    </location>
</feature>
<dbReference type="Gene3D" id="1.25.40.80">
    <property type="match status" value="1"/>
</dbReference>
<sequence>MTRKINICFFRNSFRVHDNQALYNAIFEKSAHLLPIVCLDPRMIDLSKLNSRLSTDYKTPTTWNFHIERCANYRTRFVIESVMALEKELQKRKSNLLILFGKPERLLKELSEFLKKNDCEIHQIHTHKEYAYEELVVEKELTKIWNKTIAFHHDTTMIHPDDVDFTFEQTPKVYAHFRRRIEKMNQPVRPLLQIPDELPAFPDIIWKFPQSEQGKDLLEELYEAFAFEKDERSAFPWPGGEDAARKRLENYLFKTDGAINYKQTRNGMIGTEYSTKFSAYLSHGCLSPRLIWHELNRLQSQKKIDKTGGDEDGIYWIRFELLWRDFFRFLVAGSGNRVFHLHGFRDMSNKEAQEDLKKKNSYSNKVWKSNNDQFNKWKVGQTGMPYIDASMRELINTGFLNNRGRQNVASYIAKDLELDWRIGAEWFESLLKDHDVYSNYGNWQYGNRDYDPEGDYIRLWCPELKNLPVEYVHCPWRMSKEEQEKYKCVVGKDYPEPILVVENWKRYYPSAPNGKRISDYFGADKNKKIKHE</sequence>
<evidence type="ECO:0000259" key="8">
    <source>
        <dbReference type="PROSITE" id="PS51645"/>
    </source>
</evidence>
<dbReference type="GO" id="GO:0071949">
    <property type="term" value="F:FAD binding"/>
    <property type="evidence" value="ECO:0007669"/>
    <property type="project" value="TreeGrafter"/>
</dbReference>
<dbReference type="InterPro" id="IPR014729">
    <property type="entry name" value="Rossmann-like_a/b/a_fold"/>
</dbReference>
<comment type="cofactor">
    <cofactor evidence="7">
        <name>(6R)-5,10-methylene-5,6,7,8-tetrahydrofolate</name>
        <dbReference type="ChEBI" id="CHEBI:15636"/>
    </cofactor>
    <text evidence="7">Binds 1 5,10-methenyltetrahydrofolate (MTHF) per subunit.</text>
</comment>
<dbReference type="Gene3D" id="1.10.579.10">
    <property type="entry name" value="DNA Cyclobutane Dipyrimidine Photolyase, subunit A, domain 3"/>
    <property type="match status" value="2"/>
</dbReference>
<dbReference type="NCBIfam" id="TIGR02765">
    <property type="entry name" value="crypto_DASH"/>
    <property type="match status" value="1"/>
</dbReference>
<feature type="binding site" evidence="5">
    <location>
        <begin position="320"/>
        <end position="327"/>
    </location>
    <ligand>
        <name>FAD</name>
        <dbReference type="ChEBI" id="CHEBI:57692"/>
    </ligand>
</feature>
<name>A0A9P6XZN4_RHIOR</name>
<comment type="caution">
    <text evidence="9">The sequence shown here is derived from an EMBL/GenBank/DDBJ whole genome shotgun (WGS) entry which is preliminary data.</text>
</comment>